<dbReference type="STRING" id="1505727.GA0061077_0021"/>
<organism evidence="3 4">
    <name type="scientific">Bifidobacterium commune</name>
    <dbReference type="NCBI Taxonomy" id="1505727"/>
    <lineage>
        <taxon>Bacteria</taxon>
        <taxon>Bacillati</taxon>
        <taxon>Actinomycetota</taxon>
        <taxon>Actinomycetes</taxon>
        <taxon>Bifidobacteriales</taxon>
        <taxon>Bifidobacteriaceae</taxon>
        <taxon>Bifidobacterium</taxon>
    </lineage>
</organism>
<keyword evidence="2" id="KW-0472">Membrane</keyword>
<evidence type="ECO:0008006" key="5">
    <source>
        <dbReference type="Google" id="ProtNLM"/>
    </source>
</evidence>
<evidence type="ECO:0000256" key="1">
    <source>
        <dbReference type="SAM" id="MobiDB-lite"/>
    </source>
</evidence>
<evidence type="ECO:0000256" key="2">
    <source>
        <dbReference type="SAM" id="Phobius"/>
    </source>
</evidence>
<dbReference type="EMBL" id="FMBL01000001">
    <property type="protein sequence ID" value="SCC77950.1"/>
    <property type="molecule type" value="Genomic_DNA"/>
</dbReference>
<dbReference type="Proteomes" id="UP000242610">
    <property type="component" value="Unassembled WGS sequence"/>
</dbReference>
<evidence type="ECO:0000313" key="4">
    <source>
        <dbReference type="Proteomes" id="UP000242610"/>
    </source>
</evidence>
<gene>
    <name evidence="3" type="ORF">GA0061077_0021</name>
</gene>
<sequence length="244" mass="26813">MTDDESNASPESTNGVSRDDAFSSNPNEVVEIIEGKVEKVSVSKHPEASIPRTELSLADIKRSQSHPMRWVVYLIVLLAAIIAPYWLGRVLAVERTAQVVKILSHFSPQGVALISWTVTVFALATFALSFVESHAWLWRNLFLLSLALGQLIGGVSLLKFRFWYSTYVVYNSSSVLVNAANLGIIAALLAAGLYAALFVGLLIGVKKDSPLNILTRSWVSFLMFFIVEAIALLIVLFTNLIIAF</sequence>
<proteinExistence type="predicted"/>
<feature type="transmembrane region" description="Helical" evidence="2">
    <location>
        <begin position="70"/>
        <end position="87"/>
    </location>
</feature>
<feature type="transmembrane region" description="Helical" evidence="2">
    <location>
        <begin position="107"/>
        <end position="129"/>
    </location>
</feature>
<feature type="transmembrane region" description="Helical" evidence="2">
    <location>
        <begin position="217"/>
        <end position="242"/>
    </location>
</feature>
<feature type="compositionally biased region" description="Polar residues" evidence="1">
    <location>
        <begin position="7"/>
        <end position="25"/>
    </location>
</feature>
<keyword evidence="2" id="KW-1133">Transmembrane helix</keyword>
<feature type="transmembrane region" description="Helical" evidence="2">
    <location>
        <begin position="184"/>
        <end position="205"/>
    </location>
</feature>
<keyword evidence="2" id="KW-0812">Transmembrane</keyword>
<name>A0A1C4GZZ2_9BIFI</name>
<dbReference type="AlphaFoldDB" id="A0A1C4GZZ2"/>
<accession>A0A1C4GZZ2</accession>
<evidence type="ECO:0000313" key="3">
    <source>
        <dbReference type="EMBL" id="SCC77950.1"/>
    </source>
</evidence>
<keyword evidence="4" id="KW-1185">Reference proteome</keyword>
<protein>
    <recommendedName>
        <fullName evidence="5">Teichoic acid transporter</fullName>
    </recommendedName>
</protein>
<feature type="transmembrane region" description="Helical" evidence="2">
    <location>
        <begin position="141"/>
        <end position="164"/>
    </location>
</feature>
<feature type="region of interest" description="Disordered" evidence="1">
    <location>
        <begin position="1"/>
        <end position="25"/>
    </location>
</feature>
<reference evidence="4" key="1">
    <citation type="submission" date="2016-08" db="EMBL/GenBank/DDBJ databases">
        <authorList>
            <person name="Varghese N."/>
            <person name="Submissions Spin"/>
        </authorList>
    </citation>
    <scope>NUCLEOTIDE SEQUENCE [LARGE SCALE GENOMIC DNA]</scope>
    <source>
        <strain evidence="4">R-52791</strain>
    </source>
</reference>
<dbReference type="RefSeq" id="WP_234696432.1">
    <property type="nucleotide sequence ID" value="NZ_FMBL01000001.1"/>
</dbReference>